<accession>A0A6J4L9I2</accession>
<dbReference type="PANTHER" id="PTHR43689">
    <property type="entry name" value="HYDROLASE"/>
    <property type="match status" value="1"/>
</dbReference>
<protein>
    <recommendedName>
        <fullName evidence="1">AB hydrolase-1 domain-containing protein</fullName>
    </recommendedName>
</protein>
<feature type="domain" description="AB hydrolase-1" evidence="1">
    <location>
        <begin position="8"/>
        <end position="213"/>
    </location>
</feature>
<dbReference type="GO" id="GO:0003824">
    <property type="term" value="F:catalytic activity"/>
    <property type="evidence" value="ECO:0007669"/>
    <property type="project" value="UniProtKB-ARBA"/>
</dbReference>
<dbReference type="Gene3D" id="3.40.50.1820">
    <property type="entry name" value="alpha/beta hydrolase"/>
    <property type="match status" value="1"/>
</dbReference>
<dbReference type="EMBL" id="CADCUG010000034">
    <property type="protein sequence ID" value="CAA9322817.1"/>
    <property type="molecule type" value="Genomic_DNA"/>
</dbReference>
<sequence>MVVQRPALLLLPGIGLGEEAWEPTLRHLYASSAFRRITVLALPGYGLPAGHEDDLAPATLAQAVSDHLVGAGRTVLAGHSASCQVAAHAAARDRGTVSGLALVGPTTDPRACAWAPLARRWLATARHEEPGQVPSLWRQYRRTTLHSMAQAMNAARYDDIEHTLQQVDVPVLVIRGRHDRICPADWAARLAPTITLPVGGHMIPLTHAVQVAEVLAAVARTR</sequence>
<dbReference type="PANTHER" id="PTHR43689:SF8">
    <property type="entry name" value="ALPHA_BETA-HYDROLASES SUPERFAMILY PROTEIN"/>
    <property type="match status" value="1"/>
</dbReference>
<gene>
    <name evidence="2" type="ORF">AVDCRST_MAG29-551</name>
</gene>
<organism evidence="2">
    <name type="scientific">uncultured Nocardioidaceae bacterium</name>
    <dbReference type="NCBI Taxonomy" id="253824"/>
    <lineage>
        <taxon>Bacteria</taxon>
        <taxon>Bacillati</taxon>
        <taxon>Actinomycetota</taxon>
        <taxon>Actinomycetes</taxon>
        <taxon>Propionibacteriales</taxon>
        <taxon>Nocardioidaceae</taxon>
        <taxon>environmental samples</taxon>
    </lineage>
</organism>
<name>A0A6J4L9I2_9ACTN</name>
<proteinExistence type="predicted"/>
<dbReference type="InterPro" id="IPR000073">
    <property type="entry name" value="AB_hydrolase_1"/>
</dbReference>
<dbReference type="SUPFAM" id="SSF53474">
    <property type="entry name" value="alpha/beta-Hydrolases"/>
    <property type="match status" value="1"/>
</dbReference>
<reference evidence="2" key="1">
    <citation type="submission" date="2020-02" db="EMBL/GenBank/DDBJ databases">
        <authorList>
            <person name="Meier V. D."/>
        </authorList>
    </citation>
    <scope>NUCLEOTIDE SEQUENCE</scope>
    <source>
        <strain evidence="2">AVDCRST_MAG29</strain>
    </source>
</reference>
<dbReference type="InterPro" id="IPR029058">
    <property type="entry name" value="AB_hydrolase_fold"/>
</dbReference>
<evidence type="ECO:0000259" key="1">
    <source>
        <dbReference type="Pfam" id="PF12697"/>
    </source>
</evidence>
<evidence type="ECO:0000313" key="2">
    <source>
        <dbReference type="EMBL" id="CAA9322817.1"/>
    </source>
</evidence>
<dbReference type="AlphaFoldDB" id="A0A6J4L9I2"/>
<dbReference type="Pfam" id="PF12697">
    <property type="entry name" value="Abhydrolase_6"/>
    <property type="match status" value="1"/>
</dbReference>